<sequence length="191" mass="21392">MRARPALRLAVGGVCLLRVRALSMLGGRRFERICVYTGRSLEGPAWSREHVVPVSVLKGCGARNARGDLHNLFIADRAVNAARRDYTLVEPWGNLRLRLGDDEWMVDARARVFAPPQRARGAVARACLYVRDTYGVDVESRAIDASALWRWADLPVSDYERRHHVVAQEQQGRCNPYVVGADDQASRGRKA</sequence>
<keyword evidence="2" id="KW-0378">Hydrolase</keyword>
<dbReference type="EMBL" id="JAFCMP010000223">
    <property type="protein sequence ID" value="KAG5183093.1"/>
    <property type="molecule type" value="Genomic_DNA"/>
</dbReference>
<evidence type="ECO:0000256" key="2">
    <source>
        <dbReference type="ARBA" id="ARBA00022801"/>
    </source>
</evidence>
<dbReference type="Gene3D" id="1.10.30.50">
    <property type="match status" value="1"/>
</dbReference>
<dbReference type="InterPro" id="IPR044925">
    <property type="entry name" value="His-Me_finger_sf"/>
</dbReference>
<evidence type="ECO:0000313" key="4">
    <source>
        <dbReference type="Proteomes" id="UP000664859"/>
    </source>
</evidence>
<comment type="caution">
    <text evidence="3">The sequence shown here is derived from an EMBL/GenBank/DDBJ whole genome shotgun (WGS) entry which is preliminary data.</text>
</comment>
<dbReference type="SUPFAM" id="SSF54060">
    <property type="entry name" value="His-Me finger endonucleases"/>
    <property type="match status" value="1"/>
</dbReference>
<dbReference type="AlphaFoldDB" id="A0A835Z6F6"/>
<keyword evidence="1" id="KW-0540">Nuclease</keyword>
<protein>
    <submittedName>
        <fullName evidence="3">Uncharacterized protein</fullName>
    </submittedName>
</protein>
<dbReference type="Proteomes" id="UP000664859">
    <property type="component" value="Unassembled WGS sequence"/>
</dbReference>
<evidence type="ECO:0000256" key="1">
    <source>
        <dbReference type="ARBA" id="ARBA00022722"/>
    </source>
</evidence>
<gene>
    <name evidence="3" type="ORF">JKP88DRAFT_241317</name>
</gene>
<dbReference type="Pfam" id="PF04231">
    <property type="entry name" value="Endonuclease_1"/>
    <property type="match status" value="1"/>
</dbReference>
<reference evidence="3" key="1">
    <citation type="submission" date="2021-02" db="EMBL/GenBank/DDBJ databases">
        <title>First Annotated Genome of the Yellow-green Alga Tribonema minus.</title>
        <authorList>
            <person name="Mahan K.M."/>
        </authorList>
    </citation>
    <scope>NUCLEOTIDE SEQUENCE</scope>
    <source>
        <strain evidence="3">UTEX B ZZ1240</strain>
    </source>
</reference>
<dbReference type="PANTHER" id="PTHR33607">
    <property type="entry name" value="ENDONUCLEASE-1"/>
    <property type="match status" value="1"/>
</dbReference>
<proteinExistence type="predicted"/>
<evidence type="ECO:0000313" key="3">
    <source>
        <dbReference type="EMBL" id="KAG5183093.1"/>
    </source>
</evidence>
<organism evidence="3 4">
    <name type="scientific">Tribonema minus</name>
    <dbReference type="NCBI Taxonomy" id="303371"/>
    <lineage>
        <taxon>Eukaryota</taxon>
        <taxon>Sar</taxon>
        <taxon>Stramenopiles</taxon>
        <taxon>Ochrophyta</taxon>
        <taxon>PX clade</taxon>
        <taxon>Xanthophyceae</taxon>
        <taxon>Tribonematales</taxon>
        <taxon>Tribonemataceae</taxon>
        <taxon>Tribonema</taxon>
    </lineage>
</organism>
<dbReference type="GO" id="GO:0004518">
    <property type="term" value="F:nuclease activity"/>
    <property type="evidence" value="ECO:0007669"/>
    <property type="project" value="UniProtKB-KW"/>
</dbReference>
<accession>A0A835Z6F6</accession>
<dbReference type="GO" id="GO:0016787">
    <property type="term" value="F:hydrolase activity"/>
    <property type="evidence" value="ECO:0007669"/>
    <property type="project" value="UniProtKB-KW"/>
</dbReference>
<dbReference type="OrthoDB" id="2015847at2759"/>
<dbReference type="InterPro" id="IPR007346">
    <property type="entry name" value="Endonuclease-I"/>
</dbReference>
<name>A0A835Z6F6_9STRA</name>
<dbReference type="PANTHER" id="PTHR33607:SF2">
    <property type="entry name" value="ENDONUCLEASE-1"/>
    <property type="match status" value="1"/>
</dbReference>
<keyword evidence="4" id="KW-1185">Reference proteome</keyword>